<proteinExistence type="predicted"/>
<gene>
    <name evidence="2" type="ORF">Scani_80460</name>
</gene>
<organism evidence="2 3">
    <name type="scientific">Streptomyces caniferus</name>
    <dbReference type="NCBI Taxonomy" id="285557"/>
    <lineage>
        <taxon>Bacteria</taxon>
        <taxon>Bacillati</taxon>
        <taxon>Actinomycetota</taxon>
        <taxon>Actinomycetes</taxon>
        <taxon>Kitasatosporales</taxon>
        <taxon>Streptomycetaceae</taxon>
        <taxon>Streptomyces</taxon>
    </lineage>
</organism>
<evidence type="ECO:0000313" key="2">
    <source>
        <dbReference type="EMBL" id="GFE11778.1"/>
    </source>
</evidence>
<reference evidence="2 3" key="1">
    <citation type="submission" date="2019-12" db="EMBL/GenBank/DDBJ databases">
        <title>Whole genome shotgun sequence of Streptomyces caniferus NBRC 15389.</title>
        <authorList>
            <person name="Ichikawa N."/>
            <person name="Kimura A."/>
            <person name="Kitahashi Y."/>
            <person name="Komaki H."/>
            <person name="Tamura T."/>
        </authorList>
    </citation>
    <scope>NUCLEOTIDE SEQUENCE [LARGE SCALE GENOMIC DNA]</scope>
    <source>
        <strain evidence="2 3">NBRC 15389</strain>
    </source>
</reference>
<feature type="region of interest" description="Disordered" evidence="1">
    <location>
        <begin position="27"/>
        <end position="61"/>
    </location>
</feature>
<evidence type="ECO:0000313" key="3">
    <source>
        <dbReference type="Proteomes" id="UP000435837"/>
    </source>
</evidence>
<feature type="region of interest" description="Disordered" evidence="1">
    <location>
        <begin position="76"/>
        <end position="109"/>
    </location>
</feature>
<comment type="caution">
    <text evidence="2">The sequence shown here is derived from an EMBL/GenBank/DDBJ whole genome shotgun (WGS) entry which is preliminary data.</text>
</comment>
<evidence type="ECO:0000256" key="1">
    <source>
        <dbReference type="SAM" id="MobiDB-lite"/>
    </source>
</evidence>
<protein>
    <submittedName>
        <fullName evidence="2">Uncharacterized protein</fullName>
    </submittedName>
</protein>
<feature type="compositionally biased region" description="Basic residues" evidence="1">
    <location>
        <begin position="87"/>
        <end position="97"/>
    </location>
</feature>
<dbReference type="Proteomes" id="UP000435837">
    <property type="component" value="Unassembled WGS sequence"/>
</dbReference>
<dbReference type="AlphaFoldDB" id="A0A640SL24"/>
<accession>A0A640SL24</accession>
<sequence length="127" mass="14293">MSDVASLKRCVVCGQPVSHKKLVTIDGRQPAHRSCRPPTRSKSPVFTAPPVRAKKQKPMSREELLRRIAVLRERDAQKADIAAKGRSGTRRKSKSNRSHPSVGPQPYYGVEMRRIAGQWVQMHPESE</sequence>
<dbReference type="EMBL" id="BLIN01000007">
    <property type="protein sequence ID" value="GFE11778.1"/>
    <property type="molecule type" value="Genomic_DNA"/>
</dbReference>
<name>A0A640SL24_9ACTN</name>